<organism evidence="1 2">
    <name type="scientific">Morganella psychrotolerans</name>
    <dbReference type="NCBI Taxonomy" id="368603"/>
    <lineage>
        <taxon>Bacteria</taxon>
        <taxon>Pseudomonadati</taxon>
        <taxon>Pseudomonadota</taxon>
        <taxon>Gammaproteobacteria</taxon>
        <taxon>Enterobacterales</taxon>
        <taxon>Morganellaceae</taxon>
        <taxon>Morganella</taxon>
    </lineage>
</organism>
<proteinExistence type="predicted"/>
<comment type="caution">
    <text evidence="1">The sequence shown here is derived from an EMBL/GenBank/DDBJ whole genome shotgun (WGS) entry which is preliminary data.</text>
</comment>
<gene>
    <name evidence="1" type="ORF">F4V73_10690</name>
</gene>
<accession>A0A5M9R7M7</accession>
<name>A0A5M9R7M7_9GAMM</name>
<protein>
    <submittedName>
        <fullName evidence="1">Uncharacterized protein</fullName>
    </submittedName>
</protein>
<reference evidence="1 2" key="1">
    <citation type="submission" date="2019-09" db="EMBL/GenBank/DDBJ databases">
        <title>Draft genome sequence of various Type strains from the CCUG.</title>
        <authorList>
            <person name="Pineiro-Iglesias B."/>
            <person name="Tunovic T."/>
            <person name="Unosson C."/>
            <person name="Inganas E."/>
            <person name="Ohlen M."/>
            <person name="Cardew S."/>
            <person name="Jensie-Markopoulos S."/>
            <person name="Salva-Serra F."/>
            <person name="Jaen-Luchoro D."/>
            <person name="Karlsson R."/>
            <person name="Svensson-Stadler L."/>
            <person name="Chun J."/>
            <person name="Moore E."/>
        </authorList>
    </citation>
    <scope>NUCLEOTIDE SEQUENCE [LARGE SCALE GENOMIC DNA]</scope>
    <source>
        <strain evidence="1 2">CCUG 53682T</strain>
    </source>
</reference>
<dbReference type="RefSeq" id="WP_067366440.1">
    <property type="nucleotide sequence ID" value="NZ_BAAAFS010000002.1"/>
</dbReference>
<dbReference type="AlphaFoldDB" id="A0A5M9R7M7"/>
<sequence length="258" mass="27442">MTSPILSPEIYRTTTPTIVDDSAGNVPGLKSVPKTDYSEKLVETVAKNSGSVKAQSVPLTDNEIRNVIKSNAPAGTFALLSEQDQRWMSIAIELFRILSDDSLSQQAMRDKMSEVVNKLAEKLKDHKYKEADIQVTAAIAGAVASVVVAVAGAVCSAKGLGANPGGPSLQSISGQALSSLTQTVGNLVSQIIGADATREQGEAELTRASKENALNSMSSYNKSADVQQELVKKIMELLSRFFEARTATLSQLVNNART</sequence>
<evidence type="ECO:0000313" key="2">
    <source>
        <dbReference type="Proteomes" id="UP000322181"/>
    </source>
</evidence>
<dbReference type="Proteomes" id="UP000322181">
    <property type="component" value="Unassembled WGS sequence"/>
</dbReference>
<dbReference type="EMBL" id="VXKB01000002">
    <property type="protein sequence ID" value="KAA8715435.1"/>
    <property type="molecule type" value="Genomic_DNA"/>
</dbReference>
<evidence type="ECO:0000313" key="1">
    <source>
        <dbReference type="EMBL" id="KAA8715435.1"/>
    </source>
</evidence>